<dbReference type="Proteomes" id="UP001305414">
    <property type="component" value="Unassembled WGS sequence"/>
</dbReference>
<evidence type="ECO:0000313" key="2">
    <source>
        <dbReference type="EMBL" id="KAK5630171.1"/>
    </source>
</evidence>
<reference evidence="2 3" key="1">
    <citation type="submission" date="2023-10" db="EMBL/GenBank/DDBJ databases">
        <title>Draft genome sequence of Xylaria bambusicola isolate GMP-LS, the root and basal stem rot pathogen of sugarcane in Indonesia.</title>
        <authorList>
            <person name="Selvaraj P."/>
            <person name="Muralishankar V."/>
            <person name="Muruganantham S."/>
            <person name="Sp S."/>
            <person name="Haryani S."/>
            <person name="Lau K.J.X."/>
            <person name="Naqvi N.I."/>
        </authorList>
    </citation>
    <scope>NUCLEOTIDE SEQUENCE [LARGE SCALE GENOMIC DNA]</scope>
    <source>
        <strain evidence="2">GMP-LS</strain>
    </source>
</reference>
<comment type="caution">
    <text evidence="2">The sequence shown here is derived from an EMBL/GenBank/DDBJ whole genome shotgun (WGS) entry which is preliminary data.</text>
</comment>
<keyword evidence="3" id="KW-1185">Reference proteome</keyword>
<evidence type="ECO:0000313" key="3">
    <source>
        <dbReference type="Proteomes" id="UP001305414"/>
    </source>
</evidence>
<proteinExistence type="predicted"/>
<name>A0AAN7Z9I4_9PEZI</name>
<sequence>MGNSNSTPSVPSATTHLSIPASAHSSPESIEPHRTFSVSPFEHSTFISVTKLSSKSYSHGSQSTRTGEYCTWDWKKESSSCTVWTFTVDAPTPFTFPTPTGGYETSEVSFSSFSSSQYTCTDFLCIDSVASQFGFSLCLETATPTIRTLSWPQEFTTDDWPTVAPTCDPELDWNCPSSTSEILDSTTFTDEWPTIWPTIEPPPTLTLELPTETSSDYEETSSPTTLSTTTTSCEYANDCLPPIHHTTIRETSSLTTTTKHSYSYPSTSTHTSSKRTTALITSECDSLFDDCTSTGTRRTTTSECLWFEDCTPTVTAEPTTWAWDPVPWSGYTISTTIKHRPHWTAGAQH</sequence>
<evidence type="ECO:0000256" key="1">
    <source>
        <dbReference type="SAM" id="MobiDB-lite"/>
    </source>
</evidence>
<accession>A0AAN7Z9I4</accession>
<feature type="compositionally biased region" description="Polar residues" evidence="1">
    <location>
        <begin position="1"/>
        <end position="28"/>
    </location>
</feature>
<feature type="region of interest" description="Disordered" evidence="1">
    <location>
        <begin position="1"/>
        <end position="31"/>
    </location>
</feature>
<protein>
    <submittedName>
        <fullName evidence="2">Uncharacterized protein</fullName>
    </submittedName>
</protein>
<organism evidence="2 3">
    <name type="scientific">Xylaria bambusicola</name>
    <dbReference type="NCBI Taxonomy" id="326684"/>
    <lineage>
        <taxon>Eukaryota</taxon>
        <taxon>Fungi</taxon>
        <taxon>Dikarya</taxon>
        <taxon>Ascomycota</taxon>
        <taxon>Pezizomycotina</taxon>
        <taxon>Sordariomycetes</taxon>
        <taxon>Xylariomycetidae</taxon>
        <taxon>Xylariales</taxon>
        <taxon>Xylariaceae</taxon>
        <taxon>Xylaria</taxon>
    </lineage>
</organism>
<gene>
    <name evidence="2" type="ORF">RRF57_005886</name>
</gene>
<dbReference type="EMBL" id="JAWHQM010000015">
    <property type="protein sequence ID" value="KAK5630171.1"/>
    <property type="molecule type" value="Genomic_DNA"/>
</dbReference>
<dbReference type="AlphaFoldDB" id="A0AAN7Z9I4"/>